<feature type="domain" description="N-acetyltransferase" evidence="1">
    <location>
        <begin position="1"/>
        <end position="146"/>
    </location>
</feature>
<dbReference type="RefSeq" id="WP_133362122.1">
    <property type="nucleotide sequence ID" value="NZ_CP037940.1"/>
</dbReference>
<dbReference type="AlphaFoldDB" id="A0A4P6YR21"/>
<keyword evidence="2" id="KW-0808">Transferase</keyword>
<dbReference type="InterPro" id="IPR000182">
    <property type="entry name" value="GNAT_dom"/>
</dbReference>
<dbReference type="EMBL" id="CP037940">
    <property type="protein sequence ID" value="QBO35042.1"/>
    <property type="molecule type" value="Genomic_DNA"/>
</dbReference>
<dbReference type="Proteomes" id="UP000292886">
    <property type="component" value="Chromosome"/>
</dbReference>
<name>A0A4P6YR21_9LACO</name>
<dbReference type="OrthoDB" id="9775804at2"/>
<dbReference type="CDD" id="cd04301">
    <property type="entry name" value="NAT_SF"/>
    <property type="match status" value="1"/>
</dbReference>
<dbReference type="GO" id="GO:0016747">
    <property type="term" value="F:acyltransferase activity, transferring groups other than amino-acyl groups"/>
    <property type="evidence" value="ECO:0007669"/>
    <property type="project" value="InterPro"/>
</dbReference>
<dbReference type="SUPFAM" id="SSF55729">
    <property type="entry name" value="Acyl-CoA N-acyltransferases (Nat)"/>
    <property type="match status" value="1"/>
</dbReference>
<dbReference type="InterPro" id="IPR016181">
    <property type="entry name" value="Acyl_CoA_acyltransferase"/>
</dbReference>
<evidence type="ECO:0000259" key="1">
    <source>
        <dbReference type="PROSITE" id="PS51186"/>
    </source>
</evidence>
<evidence type="ECO:0000313" key="3">
    <source>
        <dbReference type="Proteomes" id="UP000292886"/>
    </source>
</evidence>
<accession>A0A4P6YR21</accession>
<evidence type="ECO:0000313" key="2">
    <source>
        <dbReference type="EMBL" id="QBO35042.1"/>
    </source>
</evidence>
<dbReference type="Gene3D" id="3.40.630.30">
    <property type="match status" value="1"/>
</dbReference>
<dbReference type="PROSITE" id="PS51186">
    <property type="entry name" value="GNAT"/>
    <property type="match status" value="1"/>
</dbReference>
<keyword evidence="3" id="KW-1185">Reference proteome</keyword>
<proteinExistence type="predicted"/>
<protein>
    <submittedName>
        <fullName evidence="2">GNAT family N-acetyltransferase</fullName>
    </submittedName>
</protein>
<reference evidence="3" key="1">
    <citation type="submission" date="2019-03" db="EMBL/GenBank/DDBJ databases">
        <title>Weissella sp. 26KH-42 Genome sequencing.</title>
        <authorList>
            <person name="Heo J."/>
            <person name="Kim S.-J."/>
            <person name="Kim J.-S."/>
            <person name="Hong S.-B."/>
            <person name="Kwon S.-W."/>
        </authorList>
    </citation>
    <scope>NUCLEOTIDE SEQUENCE [LARGE SCALE GENOMIC DNA]</scope>
    <source>
        <strain evidence="3">26KH-42</strain>
    </source>
</reference>
<gene>
    <name evidence="2" type="ORF">EQG49_00540</name>
</gene>
<sequence>MEIIKYDTRYNDEVVDLYITVFSQAPWNETFDRNKVVNMVNNHAANNYFNAYLGIENGAVVAVSLGFMKPWYDGFEYYIEEFFVAPNSQHSGRGTALMAAIRQDLLQQDIHAIILMTRRDSPAAKFYTKDGFNAEPDLLVLDSYFK</sequence>
<dbReference type="KEGG" id="wei:EQG49_00540"/>
<dbReference type="Pfam" id="PF00583">
    <property type="entry name" value="Acetyltransf_1"/>
    <property type="match status" value="1"/>
</dbReference>
<organism evidence="2 3">
    <name type="scientific">Periweissella cryptocerci</name>
    <dbReference type="NCBI Taxonomy" id="2506420"/>
    <lineage>
        <taxon>Bacteria</taxon>
        <taxon>Bacillati</taxon>
        <taxon>Bacillota</taxon>
        <taxon>Bacilli</taxon>
        <taxon>Lactobacillales</taxon>
        <taxon>Lactobacillaceae</taxon>
        <taxon>Periweissella</taxon>
    </lineage>
</organism>